<evidence type="ECO:0008006" key="5">
    <source>
        <dbReference type="Google" id="ProtNLM"/>
    </source>
</evidence>
<organism evidence="3 4">
    <name type="scientific">Dactylosporangium aurantiacum</name>
    <dbReference type="NCBI Taxonomy" id="35754"/>
    <lineage>
        <taxon>Bacteria</taxon>
        <taxon>Bacillati</taxon>
        <taxon>Actinomycetota</taxon>
        <taxon>Actinomycetes</taxon>
        <taxon>Micromonosporales</taxon>
        <taxon>Micromonosporaceae</taxon>
        <taxon>Dactylosporangium</taxon>
    </lineage>
</organism>
<sequence>MRNHIVTAACVAATLAALTGCGAGQSLTTPGTTAAVPAGSTGPSESPPVAASRPGGFPGTLFYASPTGEHPKYALQRLDGGRLVDLIAAERTYSAMVSPDGARIAFVDGTDLWVTDGTGANGRKLGTGFADVGYEPAWSPAGDRLLVAKTAGSGEVTPGIVTVATGAFAALPHDPHGIHYIWSADGQHLGYATGVCEIGIADANGGGARLVPGVKSCDPLSISPDGTKMAVDVILPGQDAGDIGPNRTADAIIDMSTGKAIAIPVSGTVTQVFFRPDSTALVRASTGGTVTLTLLSAGGTVVASTTEPAVAGKAILVGYV</sequence>
<dbReference type="OrthoDB" id="3347970at2"/>
<evidence type="ECO:0000313" key="4">
    <source>
        <dbReference type="Proteomes" id="UP001058003"/>
    </source>
</evidence>
<dbReference type="Gene3D" id="2.120.10.30">
    <property type="entry name" value="TolB, C-terminal domain"/>
    <property type="match status" value="1"/>
</dbReference>
<evidence type="ECO:0000313" key="3">
    <source>
        <dbReference type="EMBL" id="UWZ54774.1"/>
    </source>
</evidence>
<dbReference type="AlphaFoldDB" id="A0A9Q9MFS4"/>
<name>A0A9Q9MFS4_9ACTN</name>
<dbReference type="RefSeq" id="WP_033359889.1">
    <property type="nucleotide sequence ID" value="NZ_CP073767.1"/>
</dbReference>
<evidence type="ECO:0000256" key="1">
    <source>
        <dbReference type="SAM" id="MobiDB-lite"/>
    </source>
</evidence>
<dbReference type="Proteomes" id="UP001058003">
    <property type="component" value="Chromosome"/>
</dbReference>
<dbReference type="EMBL" id="CP073767">
    <property type="protein sequence ID" value="UWZ54774.1"/>
    <property type="molecule type" value="Genomic_DNA"/>
</dbReference>
<accession>A0A9Q9MFS4</accession>
<feature type="compositionally biased region" description="Low complexity" evidence="1">
    <location>
        <begin position="32"/>
        <end position="43"/>
    </location>
</feature>
<reference evidence="3" key="1">
    <citation type="submission" date="2021-04" db="EMBL/GenBank/DDBJ databases">
        <title>Dactylosporangium aurantiacum NRRL B-8018 full assembly.</title>
        <authorList>
            <person name="Hartkoorn R.C."/>
            <person name="Beaudoing E."/>
            <person name="Hot D."/>
        </authorList>
    </citation>
    <scope>NUCLEOTIDE SEQUENCE</scope>
    <source>
        <strain evidence="3">NRRL B-8018</strain>
    </source>
</reference>
<dbReference type="SUPFAM" id="SSF82171">
    <property type="entry name" value="DPP6 N-terminal domain-like"/>
    <property type="match status" value="1"/>
</dbReference>
<evidence type="ECO:0000256" key="2">
    <source>
        <dbReference type="SAM" id="SignalP"/>
    </source>
</evidence>
<feature type="chain" id="PRO_5040345626" description="WD40 repeat protein" evidence="2">
    <location>
        <begin position="24"/>
        <end position="320"/>
    </location>
</feature>
<keyword evidence="2" id="KW-0732">Signal</keyword>
<feature type="signal peptide" evidence="2">
    <location>
        <begin position="1"/>
        <end position="23"/>
    </location>
</feature>
<proteinExistence type="predicted"/>
<dbReference type="KEGG" id="daur:Daura_00240"/>
<dbReference type="PROSITE" id="PS51257">
    <property type="entry name" value="PROKAR_LIPOPROTEIN"/>
    <property type="match status" value="1"/>
</dbReference>
<feature type="region of interest" description="Disordered" evidence="1">
    <location>
        <begin position="32"/>
        <end position="53"/>
    </location>
</feature>
<keyword evidence="4" id="KW-1185">Reference proteome</keyword>
<gene>
    <name evidence="3" type="ORF">Daura_00240</name>
</gene>
<protein>
    <recommendedName>
        <fullName evidence="5">WD40 repeat protein</fullName>
    </recommendedName>
</protein>
<dbReference type="InterPro" id="IPR011042">
    <property type="entry name" value="6-blade_b-propeller_TolB-like"/>
</dbReference>